<feature type="compositionally biased region" description="Low complexity" evidence="1">
    <location>
        <begin position="76"/>
        <end position="91"/>
    </location>
</feature>
<dbReference type="PANTHER" id="PTHR45621">
    <property type="entry name" value="OS01G0588500 PROTEIN-RELATED"/>
    <property type="match status" value="1"/>
</dbReference>
<protein>
    <submittedName>
        <fullName evidence="2">Uncharacterized protein</fullName>
    </submittedName>
</protein>
<name>A0A2U1KF08_ARTAN</name>
<sequence length="154" mass="17081">MGNFIVKPSKKHPSTGGDSNGTTSSSSSTVAVTENLKKFNYSELRKATRNFEANTRLGDGHFWSVFKGWPSKKHPSTGGDSNGTTSSSSSTVAVTENLKKFNYSELRKATRNFEANTRLGDGHFWSVFKGWIWDLLLSRPPPEVQEQPPEVLKQ</sequence>
<evidence type="ECO:0000256" key="1">
    <source>
        <dbReference type="SAM" id="MobiDB-lite"/>
    </source>
</evidence>
<organism evidence="2 3">
    <name type="scientific">Artemisia annua</name>
    <name type="common">Sweet wormwood</name>
    <dbReference type="NCBI Taxonomy" id="35608"/>
    <lineage>
        <taxon>Eukaryota</taxon>
        <taxon>Viridiplantae</taxon>
        <taxon>Streptophyta</taxon>
        <taxon>Embryophyta</taxon>
        <taxon>Tracheophyta</taxon>
        <taxon>Spermatophyta</taxon>
        <taxon>Magnoliopsida</taxon>
        <taxon>eudicotyledons</taxon>
        <taxon>Gunneridae</taxon>
        <taxon>Pentapetalae</taxon>
        <taxon>asterids</taxon>
        <taxon>campanulids</taxon>
        <taxon>Asterales</taxon>
        <taxon>Asteraceae</taxon>
        <taxon>Asteroideae</taxon>
        <taxon>Anthemideae</taxon>
        <taxon>Artemisiinae</taxon>
        <taxon>Artemisia</taxon>
    </lineage>
</organism>
<feature type="compositionally biased region" description="Low complexity" evidence="1">
    <location>
        <begin position="14"/>
        <end position="29"/>
    </location>
</feature>
<accession>A0A2U1KF08</accession>
<dbReference type="Gene3D" id="3.30.200.20">
    <property type="entry name" value="Phosphorylase Kinase, domain 1"/>
    <property type="match status" value="2"/>
</dbReference>
<proteinExistence type="predicted"/>
<feature type="region of interest" description="Disordered" evidence="1">
    <location>
        <begin position="72"/>
        <end position="91"/>
    </location>
</feature>
<evidence type="ECO:0000313" key="2">
    <source>
        <dbReference type="EMBL" id="PWA35366.1"/>
    </source>
</evidence>
<dbReference type="AlphaFoldDB" id="A0A2U1KF08"/>
<dbReference type="InterPro" id="IPR050823">
    <property type="entry name" value="Plant_Ser_Thr_Prot_Kinase"/>
</dbReference>
<keyword evidence="3" id="KW-1185">Reference proteome</keyword>
<comment type="caution">
    <text evidence="2">The sequence shown here is derived from an EMBL/GenBank/DDBJ whole genome shotgun (WGS) entry which is preliminary data.</text>
</comment>
<dbReference type="STRING" id="35608.A0A2U1KF08"/>
<evidence type="ECO:0000313" key="3">
    <source>
        <dbReference type="Proteomes" id="UP000245207"/>
    </source>
</evidence>
<dbReference type="EMBL" id="PKPP01020145">
    <property type="protein sequence ID" value="PWA35366.1"/>
    <property type="molecule type" value="Genomic_DNA"/>
</dbReference>
<dbReference type="Proteomes" id="UP000245207">
    <property type="component" value="Unassembled WGS sequence"/>
</dbReference>
<reference evidence="2 3" key="1">
    <citation type="journal article" date="2018" name="Mol. Plant">
        <title>The genome of Artemisia annua provides insight into the evolution of Asteraceae family and artemisinin biosynthesis.</title>
        <authorList>
            <person name="Shen Q."/>
            <person name="Zhang L."/>
            <person name="Liao Z."/>
            <person name="Wang S."/>
            <person name="Yan T."/>
            <person name="Shi P."/>
            <person name="Liu M."/>
            <person name="Fu X."/>
            <person name="Pan Q."/>
            <person name="Wang Y."/>
            <person name="Lv Z."/>
            <person name="Lu X."/>
            <person name="Zhang F."/>
            <person name="Jiang W."/>
            <person name="Ma Y."/>
            <person name="Chen M."/>
            <person name="Hao X."/>
            <person name="Li L."/>
            <person name="Tang Y."/>
            <person name="Lv G."/>
            <person name="Zhou Y."/>
            <person name="Sun X."/>
            <person name="Brodelius P.E."/>
            <person name="Rose J.K.C."/>
            <person name="Tang K."/>
        </authorList>
    </citation>
    <scope>NUCLEOTIDE SEQUENCE [LARGE SCALE GENOMIC DNA]</scope>
    <source>
        <strain evidence="3">cv. Huhao1</strain>
        <tissue evidence="2">Leaf</tissue>
    </source>
</reference>
<feature type="region of interest" description="Disordered" evidence="1">
    <location>
        <begin position="1"/>
        <end position="29"/>
    </location>
</feature>
<gene>
    <name evidence="2" type="ORF">CTI12_AA610140</name>
</gene>